<reference evidence="7" key="2">
    <citation type="submission" date="2023-04" db="EMBL/GenBank/DDBJ databases">
        <authorList>
            <person name="Bruccoleri R.E."/>
            <person name="Oakeley E.J."/>
            <person name="Faust A.-M."/>
            <person name="Dessus-Babus S."/>
            <person name="Altorfer M."/>
            <person name="Burckhardt D."/>
            <person name="Oertli M."/>
            <person name="Naumann U."/>
            <person name="Petersen F."/>
            <person name="Wong J."/>
        </authorList>
    </citation>
    <scope>NUCLEOTIDE SEQUENCE</scope>
    <source>
        <strain evidence="7">GSM-AAB239-AS_SAM_17_03QT</strain>
        <tissue evidence="7">Leaf</tissue>
    </source>
</reference>
<evidence type="ECO:0000256" key="4">
    <source>
        <dbReference type="ARBA" id="ARBA00023157"/>
    </source>
</evidence>
<dbReference type="EMBL" id="JANAVB010009912">
    <property type="protein sequence ID" value="KAJ6839666.1"/>
    <property type="molecule type" value="Genomic_DNA"/>
</dbReference>
<keyword evidence="8" id="KW-1185">Reference proteome</keyword>
<reference evidence="7" key="1">
    <citation type="journal article" date="2023" name="GigaByte">
        <title>Genome assembly of the bearded iris, Iris pallida Lam.</title>
        <authorList>
            <person name="Bruccoleri R.E."/>
            <person name="Oakeley E.J."/>
            <person name="Faust A.M.E."/>
            <person name="Altorfer M."/>
            <person name="Dessus-Babus S."/>
            <person name="Burckhardt D."/>
            <person name="Oertli M."/>
            <person name="Naumann U."/>
            <person name="Petersen F."/>
            <person name="Wong J."/>
        </authorList>
    </citation>
    <scope>NUCLEOTIDE SEQUENCE</scope>
    <source>
        <strain evidence="7">GSM-AAB239-AS_SAM_17_03QT</strain>
    </source>
</reference>
<dbReference type="GO" id="GO:0034599">
    <property type="term" value="P:cellular response to oxidative stress"/>
    <property type="evidence" value="ECO:0007669"/>
    <property type="project" value="TreeGrafter"/>
</dbReference>
<comment type="cofactor">
    <cofactor evidence="1">
        <name>FAD</name>
        <dbReference type="ChEBI" id="CHEBI:57692"/>
    </cofactor>
</comment>
<dbReference type="GO" id="GO:0006749">
    <property type="term" value="P:glutathione metabolic process"/>
    <property type="evidence" value="ECO:0007669"/>
    <property type="project" value="TreeGrafter"/>
</dbReference>
<evidence type="ECO:0000256" key="1">
    <source>
        <dbReference type="ARBA" id="ARBA00001974"/>
    </source>
</evidence>
<evidence type="ECO:0000256" key="2">
    <source>
        <dbReference type="ARBA" id="ARBA00007532"/>
    </source>
</evidence>
<keyword evidence="4" id="KW-1015">Disulfide bond</keyword>
<dbReference type="GO" id="GO:0005739">
    <property type="term" value="C:mitochondrion"/>
    <property type="evidence" value="ECO:0007669"/>
    <property type="project" value="TreeGrafter"/>
</dbReference>
<sequence>MCGDDSPEAIQGIAIAVKAGLKKRDFDATVGIHPTTAEELVTMRTPTRKIRGSSPLAQDTEIKSSA</sequence>
<dbReference type="GO" id="GO:0050660">
    <property type="term" value="F:flavin adenine dinucleotide binding"/>
    <property type="evidence" value="ECO:0007669"/>
    <property type="project" value="InterPro"/>
</dbReference>
<dbReference type="Gene3D" id="3.30.390.30">
    <property type="match status" value="1"/>
</dbReference>
<organism evidence="7 8">
    <name type="scientific">Iris pallida</name>
    <name type="common">Sweet iris</name>
    <dbReference type="NCBI Taxonomy" id="29817"/>
    <lineage>
        <taxon>Eukaryota</taxon>
        <taxon>Viridiplantae</taxon>
        <taxon>Streptophyta</taxon>
        <taxon>Embryophyta</taxon>
        <taxon>Tracheophyta</taxon>
        <taxon>Spermatophyta</taxon>
        <taxon>Magnoliopsida</taxon>
        <taxon>Liliopsida</taxon>
        <taxon>Asparagales</taxon>
        <taxon>Iridaceae</taxon>
        <taxon>Iridoideae</taxon>
        <taxon>Irideae</taxon>
        <taxon>Iris</taxon>
    </lineage>
</organism>
<evidence type="ECO:0000256" key="5">
    <source>
        <dbReference type="ARBA" id="ARBA00023284"/>
    </source>
</evidence>
<dbReference type="GO" id="GO:0045454">
    <property type="term" value="P:cell redox homeostasis"/>
    <property type="evidence" value="ECO:0007669"/>
    <property type="project" value="InterPro"/>
</dbReference>
<dbReference type="GO" id="GO:0005829">
    <property type="term" value="C:cytosol"/>
    <property type="evidence" value="ECO:0007669"/>
    <property type="project" value="TreeGrafter"/>
</dbReference>
<evidence type="ECO:0000256" key="3">
    <source>
        <dbReference type="ARBA" id="ARBA00023002"/>
    </source>
</evidence>
<dbReference type="InterPro" id="IPR046952">
    <property type="entry name" value="GSHR/TRXR-like"/>
</dbReference>
<dbReference type="PANTHER" id="PTHR42737:SF2">
    <property type="entry name" value="GLUTATHIONE REDUCTASE"/>
    <property type="match status" value="1"/>
</dbReference>
<dbReference type="InterPro" id="IPR016156">
    <property type="entry name" value="FAD/NAD-linked_Rdtase_dimer_sf"/>
</dbReference>
<dbReference type="InterPro" id="IPR004099">
    <property type="entry name" value="Pyr_nucl-diS_OxRdtase_dimer"/>
</dbReference>
<feature type="domain" description="Pyridine nucleotide-disulphide oxidoreductase dimerisation" evidence="6">
    <location>
        <begin position="1"/>
        <end position="43"/>
    </location>
</feature>
<evidence type="ECO:0000313" key="7">
    <source>
        <dbReference type="EMBL" id="KAJ6839666.1"/>
    </source>
</evidence>
<dbReference type="Pfam" id="PF02852">
    <property type="entry name" value="Pyr_redox_dim"/>
    <property type="match status" value="1"/>
</dbReference>
<keyword evidence="5" id="KW-0676">Redox-active center</keyword>
<dbReference type="Proteomes" id="UP001140949">
    <property type="component" value="Unassembled WGS sequence"/>
</dbReference>
<evidence type="ECO:0000313" key="8">
    <source>
        <dbReference type="Proteomes" id="UP001140949"/>
    </source>
</evidence>
<dbReference type="SUPFAM" id="SSF55424">
    <property type="entry name" value="FAD/NAD-linked reductases, dimerisation (C-terminal) domain"/>
    <property type="match status" value="1"/>
</dbReference>
<accession>A0AAX6HF61</accession>
<dbReference type="GO" id="GO:0004362">
    <property type="term" value="F:glutathione-disulfide reductase (NADPH) activity"/>
    <property type="evidence" value="ECO:0007669"/>
    <property type="project" value="TreeGrafter"/>
</dbReference>
<gene>
    <name evidence="7" type="ORF">M6B38_315075</name>
</gene>
<keyword evidence="3" id="KW-0560">Oxidoreductase</keyword>
<dbReference type="PANTHER" id="PTHR42737">
    <property type="entry name" value="GLUTATHIONE REDUCTASE"/>
    <property type="match status" value="1"/>
</dbReference>
<evidence type="ECO:0000259" key="6">
    <source>
        <dbReference type="Pfam" id="PF02852"/>
    </source>
</evidence>
<dbReference type="AlphaFoldDB" id="A0AAX6HF61"/>
<proteinExistence type="inferred from homology"/>
<comment type="similarity">
    <text evidence="2">Belongs to the class-I pyridine nucleotide-disulfide oxidoreductase family.</text>
</comment>
<name>A0AAX6HF61_IRIPA</name>
<protein>
    <submittedName>
        <fullName evidence="7">Glutathione reductase, chloroplastic</fullName>
    </submittedName>
</protein>
<comment type="caution">
    <text evidence="7">The sequence shown here is derived from an EMBL/GenBank/DDBJ whole genome shotgun (WGS) entry which is preliminary data.</text>
</comment>